<dbReference type="GO" id="GO:0005884">
    <property type="term" value="C:actin filament"/>
    <property type="evidence" value="ECO:0007669"/>
    <property type="project" value="TreeGrafter"/>
</dbReference>
<evidence type="ECO:0000313" key="4">
    <source>
        <dbReference type="Proteomes" id="UP000694680"/>
    </source>
</evidence>
<dbReference type="GO" id="GO:0030427">
    <property type="term" value="C:site of polarized growth"/>
    <property type="evidence" value="ECO:0007669"/>
    <property type="project" value="TreeGrafter"/>
</dbReference>
<sequence>IARVMYGFCSLKEPKAALPRYILINWVGDDVPDARKCACASHVATIADFFQGVEVIVNASSLEDVEPSAIGQRLTNGTVGAAAVVASPVLSRLKTREEELADVGTMYEKTNAESEMKKINREEFWEQAKREEELRKEEERKKALEERQRFEEERMELEKKEQENREKRYRERERQIEEHSGGTSPVSVHRTGNQSLLYTHAGTAPTPPTAAGTYVRMHQDQEGGHSHPIRAQRLAPPPAEKEVLIQEATPPNTDQHRDSSGFSVWNSGTDRLVDLWDSSSAPNSAHSTELVDLMGDDITAAVRPQPLLSFDEMMDGTFCSGVGVAEDEQMTLSYRQALQHASGDHAQLLLTNGDALMKEGTQASEGYFSQSQEEDFDSSAKPAPVFYNKPPGQTSAISYRTVLYKFGLKPFKCPY</sequence>
<feature type="compositionally biased region" description="Basic and acidic residues" evidence="1">
    <location>
        <begin position="145"/>
        <end position="180"/>
    </location>
</feature>
<organism evidence="3 4">
    <name type="scientific">Gouania willdenowi</name>
    <name type="common">Blunt-snouted clingfish</name>
    <name type="synonym">Lepadogaster willdenowi</name>
    <dbReference type="NCBI Taxonomy" id="441366"/>
    <lineage>
        <taxon>Eukaryota</taxon>
        <taxon>Metazoa</taxon>
        <taxon>Chordata</taxon>
        <taxon>Craniata</taxon>
        <taxon>Vertebrata</taxon>
        <taxon>Euteleostomi</taxon>
        <taxon>Actinopterygii</taxon>
        <taxon>Neopterygii</taxon>
        <taxon>Teleostei</taxon>
        <taxon>Neoteleostei</taxon>
        <taxon>Acanthomorphata</taxon>
        <taxon>Ovalentaria</taxon>
        <taxon>Blenniimorphae</taxon>
        <taxon>Blenniiformes</taxon>
        <taxon>Gobiesocoidei</taxon>
        <taxon>Gobiesocidae</taxon>
        <taxon>Gobiesocinae</taxon>
        <taxon>Gouania</taxon>
    </lineage>
</organism>
<evidence type="ECO:0000259" key="2">
    <source>
        <dbReference type="PROSITE" id="PS51263"/>
    </source>
</evidence>
<dbReference type="GO" id="GO:0048812">
    <property type="term" value="P:neuron projection morphogenesis"/>
    <property type="evidence" value="ECO:0007669"/>
    <property type="project" value="TreeGrafter"/>
</dbReference>
<dbReference type="SUPFAM" id="SSF55753">
    <property type="entry name" value="Actin depolymerizing proteins"/>
    <property type="match status" value="1"/>
</dbReference>
<evidence type="ECO:0000313" key="3">
    <source>
        <dbReference type="Ensembl" id="ENSGWIP00000024217.1"/>
    </source>
</evidence>
<reference evidence="3" key="2">
    <citation type="submission" date="2025-08" db="UniProtKB">
        <authorList>
            <consortium name="Ensembl"/>
        </authorList>
    </citation>
    <scope>IDENTIFICATION</scope>
</reference>
<reference evidence="3" key="1">
    <citation type="submission" date="2020-06" db="EMBL/GenBank/DDBJ databases">
        <authorList>
            <consortium name="Wellcome Sanger Institute Data Sharing"/>
        </authorList>
    </citation>
    <scope>NUCLEOTIDE SEQUENCE [LARGE SCALE GENOMIC DNA]</scope>
</reference>
<dbReference type="Ensembl" id="ENSGWIT00000026503.1">
    <property type="protein sequence ID" value="ENSGWIP00000024217.1"/>
    <property type="gene ID" value="ENSGWIG00000012856.1"/>
</dbReference>
<dbReference type="PROSITE" id="PS51263">
    <property type="entry name" value="ADF_H"/>
    <property type="match status" value="1"/>
</dbReference>
<dbReference type="GO" id="GO:0098974">
    <property type="term" value="P:postsynaptic actin cytoskeleton organization"/>
    <property type="evidence" value="ECO:0007669"/>
    <property type="project" value="TreeGrafter"/>
</dbReference>
<dbReference type="GO" id="GO:0030425">
    <property type="term" value="C:dendrite"/>
    <property type="evidence" value="ECO:0007669"/>
    <property type="project" value="TreeGrafter"/>
</dbReference>
<dbReference type="GO" id="GO:0045773">
    <property type="term" value="P:positive regulation of axon extension"/>
    <property type="evidence" value="ECO:0007669"/>
    <property type="project" value="TreeGrafter"/>
</dbReference>
<dbReference type="InterPro" id="IPR002108">
    <property type="entry name" value="ADF-H"/>
</dbReference>
<dbReference type="Proteomes" id="UP000694680">
    <property type="component" value="Chromosome 14"/>
</dbReference>
<dbReference type="InterPro" id="IPR029006">
    <property type="entry name" value="ADF-H/Gelsolin-like_dom_sf"/>
</dbReference>
<dbReference type="PANTHER" id="PTHR10829">
    <property type="entry name" value="CORTACTIN AND DREBRIN"/>
    <property type="match status" value="1"/>
</dbReference>
<evidence type="ECO:0000256" key="1">
    <source>
        <dbReference type="SAM" id="MobiDB-lite"/>
    </source>
</evidence>
<dbReference type="GO" id="GO:0051015">
    <property type="term" value="F:actin filament binding"/>
    <property type="evidence" value="ECO:0007669"/>
    <property type="project" value="TreeGrafter"/>
</dbReference>
<feature type="region of interest" description="Disordered" evidence="1">
    <location>
        <begin position="219"/>
        <end position="238"/>
    </location>
</feature>
<reference evidence="3" key="3">
    <citation type="submission" date="2025-09" db="UniProtKB">
        <authorList>
            <consortium name="Ensembl"/>
        </authorList>
    </citation>
    <scope>IDENTIFICATION</scope>
</reference>
<keyword evidence="4" id="KW-1185">Reference proteome</keyword>
<dbReference type="GO" id="GO:0014069">
    <property type="term" value="C:postsynaptic density"/>
    <property type="evidence" value="ECO:0007669"/>
    <property type="project" value="TreeGrafter"/>
</dbReference>
<dbReference type="GO" id="GO:0045211">
    <property type="term" value="C:postsynaptic membrane"/>
    <property type="evidence" value="ECO:0007669"/>
    <property type="project" value="TreeGrafter"/>
</dbReference>
<dbReference type="AlphaFoldDB" id="A0A8C5EN07"/>
<name>A0A8C5EN07_GOUWI</name>
<dbReference type="PANTHER" id="PTHR10829:SF1">
    <property type="entry name" value="DREBRIN"/>
    <property type="match status" value="1"/>
</dbReference>
<dbReference type="GO" id="GO:0030833">
    <property type="term" value="P:regulation of actin filament polymerization"/>
    <property type="evidence" value="ECO:0007669"/>
    <property type="project" value="TreeGrafter"/>
</dbReference>
<dbReference type="GO" id="GO:0030864">
    <property type="term" value="C:cortical actin cytoskeleton"/>
    <property type="evidence" value="ECO:0007669"/>
    <property type="project" value="TreeGrafter"/>
</dbReference>
<dbReference type="GO" id="GO:0061003">
    <property type="term" value="P:positive regulation of dendritic spine morphogenesis"/>
    <property type="evidence" value="ECO:0007669"/>
    <property type="project" value="TreeGrafter"/>
</dbReference>
<dbReference type="Gene3D" id="3.40.20.10">
    <property type="entry name" value="Severin"/>
    <property type="match status" value="1"/>
</dbReference>
<protein>
    <submittedName>
        <fullName evidence="3">Drebrin 1</fullName>
    </submittedName>
</protein>
<feature type="compositionally biased region" description="Polar residues" evidence="1">
    <location>
        <begin position="181"/>
        <end position="190"/>
    </location>
</feature>
<feature type="region of interest" description="Disordered" evidence="1">
    <location>
        <begin position="145"/>
        <end position="190"/>
    </location>
</feature>
<accession>A0A8C5EN07</accession>
<proteinExistence type="predicted"/>
<dbReference type="Pfam" id="PF00241">
    <property type="entry name" value="Cofilin_ADF"/>
    <property type="match status" value="1"/>
</dbReference>
<dbReference type="GO" id="GO:0030027">
    <property type="term" value="C:lamellipodium"/>
    <property type="evidence" value="ECO:0007669"/>
    <property type="project" value="TreeGrafter"/>
</dbReference>
<feature type="domain" description="ADF-H" evidence="2">
    <location>
        <begin position="1"/>
        <end position="75"/>
    </location>
</feature>